<feature type="non-terminal residue" evidence="3">
    <location>
        <position position="1"/>
    </location>
</feature>
<dbReference type="PANTHER" id="PTHR46288:SF27">
    <property type="entry name" value="CYSTEINE_HISTIDINE-RICH C1 DOMAIN FAMILY PROTEIN"/>
    <property type="match status" value="1"/>
</dbReference>
<dbReference type="Proteomes" id="UP000188268">
    <property type="component" value="Unassembled WGS sequence"/>
</dbReference>
<dbReference type="EMBL" id="AWWV01009722">
    <property type="protein sequence ID" value="OMO84485.1"/>
    <property type="molecule type" value="Genomic_DNA"/>
</dbReference>
<feature type="domain" description="DC1" evidence="2">
    <location>
        <begin position="144"/>
        <end position="195"/>
    </location>
</feature>
<dbReference type="STRING" id="210143.A0A1R3IPH0"/>
<dbReference type="Pfam" id="PF03107">
    <property type="entry name" value="C1_2"/>
    <property type="match status" value="2"/>
</dbReference>
<dbReference type="InterPro" id="IPR004146">
    <property type="entry name" value="DC1"/>
</dbReference>
<keyword evidence="4" id="KW-1185">Reference proteome</keyword>
<dbReference type="Gramene" id="OMO84485">
    <property type="protein sequence ID" value="OMO84485"/>
    <property type="gene ID" value="CCACVL1_10800"/>
</dbReference>
<keyword evidence="1" id="KW-0677">Repeat</keyword>
<dbReference type="SUPFAM" id="SSF57889">
    <property type="entry name" value="Cysteine-rich domain"/>
    <property type="match status" value="2"/>
</dbReference>
<evidence type="ECO:0000313" key="3">
    <source>
        <dbReference type="EMBL" id="OMO84485.1"/>
    </source>
</evidence>
<reference evidence="3 4" key="1">
    <citation type="submission" date="2013-09" db="EMBL/GenBank/DDBJ databases">
        <title>Corchorus capsularis genome sequencing.</title>
        <authorList>
            <person name="Alam M."/>
            <person name="Haque M.S."/>
            <person name="Islam M.S."/>
            <person name="Emdad E.M."/>
            <person name="Islam M.M."/>
            <person name="Ahmed B."/>
            <person name="Halim A."/>
            <person name="Hossen Q.M.M."/>
            <person name="Hossain M.Z."/>
            <person name="Ahmed R."/>
            <person name="Khan M.M."/>
            <person name="Islam R."/>
            <person name="Rashid M.M."/>
            <person name="Khan S.A."/>
            <person name="Rahman M.S."/>
            <person name="Alam M."/>
        </authorList>
    </citation>
    <scope>NUCLEOTIDE SEQUENCE [LARGE SCALE GENOMIC DNA]</scope>
    <source>
        <strain evidence="4">cv. CVL-1</strain>
        <tissue evidence="3">Whole seedling</tissue>
    </source>
</reference>
<dbReference type="PANTHER" id="PTHR46288">
    <property type="entry name" value="PHORBOL-ESTER/DAG-TYPE DOMAIN-CONTAINING PROTEIN"/>
    <property type="match status" value="1"/>
</dbReference>
<feature type="domain" description="DC1" evidence="2">
    <location>
        <begin position="75"/>
        <end position="117"/>
    </location>
</feature>
<name>A0A1R3IPH0_COCAP</name>
<organism evidence="3 4">
    <name type="scientific">Corchorus capsularis</name>
    <name type="common">Jute</name>
    <dbReference type="NCBI Taxonomy" id="210143"/>
    <lineage>
        <taxon>Eukaryota</taxon>
        <taxon>Viridiplantae</taxon>
        <taxon>Streptophyta</taxon>
        <taxon>Embryophyta</taxon>
        <taxon>Tracheophyta</taxon>
        <taxon>Spermatophyta</taxon>
        <taxon>Magnoliopsida</taxon>
        <taxon>eudicotyledons</taxon>
        <taxon>Gunneridae</taxon>
        <taxon>Pentapetalae</taxon>
        <taxon>rosids</taxon>
        <taxon>malvids</taxon>
        <taxon>Malvales</taxon>
        <taxon>Malvaceae</taxon>
        <taxon>Grewioideae</taxon>
        <taxon>Apeibeae</taxon>
        <taxon>Corchorus</taxon>
    </lineage>
</organism>
<evidence type="ECO:0000259" key="2">
    <source>
        <dbReference type="Pfam" id="PF03107"/>
    </source>
</evidence>
<evidence type="ECO:0000256" key="1">
    <source>
        <dbReference type="ARBA" id="ARBA00022737"/>
    </source>
</evidence>
<feature type="non-terminal residue" evidence="3">
    <location>
        <position position="229"/>
    </location>
</feature>
<evidence type="ECO:0000313" key="4">
    <source>
        <dbReference type="Proteomes" id="UP000188268"/>
    </source>
</evidence>
<protein>
    <submittedName>
        <fullName evidence="3">C1-like protein</fullName>
    </submittedName>
</protein>
<comment type="caution">
    <text evidence="3">The sequence shown here is derived from an EMBL/GenBank/DDBJ whole genome shotgun (WGS) entry which is preliminary data.</text>
</comment>
<gene>
    <name evidence="3" type="ORF">CCACVL1_10800</name>
</gene>
<sequence>IGNAFSTTIATQKATSVLTSMKLMRFVEESDTELSCWGCFTDIYGPAYIAVHDDARMGMHKSCAELPPQIKKDAFHPHPLQFSLQAAIVCDGCGRLTKGLIGYNCIGCTFSLGFKCAMALFNDELADIQLKAAAKRIKKGIIHFSHIHPLTRCMSSTTLRTHSWVEFECRACKQKPFDTLIYVCIPCRFCLHESCLNELKPRQGVRKNLDKMNNTILLEWQEMELHNEK</sequence>
<accession>A0A1R3IPH0</accession>
<dbReference type="InterPro" id="IPR046349">
    <property type="entry name" value="C1-like_sf"/>
</dbReference>
<proteinExistence type="predicted"/>
<dbReference type="OrthoDB" id="929503at2759"/>
<dbReference type="AlphaFoldDB" id="A0A1R3IPH0"/>